<keyword evidence="2" id="KW-1185">Reference proteome</keyword>
<dbReference type="STRING" id="1134435.AC731_003430"/>
<accession>A0A140IE96</accession>
<gene>
    <name evidence="1" type="ORF">AC731_003430</name>
</gene>
<name>A0A140IE96_9RHOO</name>
<dbReference type="EMBL" id="CP014646">
    <property type="protein sequence ID" value="AMO36071.1"/>
    <property type="molecule type" value="Genomic_DNA"/>
</dbReference>
<dbReference type="RefSeq" id="WP_048709253.1">
    <property type="nucleotide sequence ID" value="NZ_CP014646.1"/>
</dbReference>
<dbReference type="AlphaFoldDB" id="A0A140IE96"/>
<reference evidence="2" key="1">
    <citation type="submission" date="2016-03" db="EMBL/GenBank/DDBJ databases">
        <authorList>
            <person name="Ma C."/>
            <person name="Zhou S."/>
            <person name="Yang G."/>
        </authorList>
    </citation>
    <scope>NUCLEOTIDE SEQUENCE [LARGE SCALE GENOMIC DNA]</scope>
    <source>
        <strain evidence="2">SgZ-1</strain>
    </source>
</reference>
<sequence>MAIASFRGEKSVADLADKLYTKLTPRQRELAVDAILKANPQLAEIDKVPQGALLNLPVLPELRAKATRKLESPDDQIVSQLREALDAHGKRLAERNRQALTALEDTRRHLEDKALAEAIHKNPALPEVVEGIVKAGEVRSKELADRQKRFELAVAQILKDLDSL</sequence>
<dbReference type="Proteomes" id="UP000036902">
    <property type="component" value="Chromosome"/>
</dbReference>
<dbReference type="KEGG" id="thu:AC731_003430"/>
<proteinExistence type="predicted"/>
<protein>
    <submittedName>
        <fullName evidence="1">Uncharacterized protein</fullName>
    </submittedName>
</protein>
<organism evidence="1 2">
    <name type="scientific">Thauera humireducens</name>
    <dbReference type="NCBI Taxonomy" id="1134435"/>
    <lineage>
        <taxon>Bacteria</taxon>
        <taxon>Pseudomonadati</taxon>
        <taxon>Pseudomonadota</taxon>
        <taxon>Betaproteobacteria</taxon>
        <taxon>Rhodocyclales</taxon>
        <taxon>Zoogloeaceae</taxon>
        <taxon>Thauera</taxon>
    </lineage>
</organism>
<evidence type="ECO:0000313" key="1">
    <source>
        <dbReference type="EMBL" id="AMO36071.1"/>
    </source>
</evidence>
<evidence type="ECO:0000313" key="2">
    <source>
        <dbReference type="Proteomes" id="UP000036902"/>
    </source>
</evidence>